<feature type="compositionally biased region" description="Low complexity" evidence="1">
    <location>
        <begin position="152"/>
        <end position="165"/>
    </location>
</feature>
<protein>
    <submittedName>
        <fullName evidence="3">Predicted protein</fullName>
    </submittedName>
</protein>
<organism evidence="4">
    <name type="scientific">Arabidopsis lyrata subsp. lyrata</name>
    <name type="common">Lyre-leaved rock-cress</name>
    <dbReference type="NCBI Taxonomy" id="81972"/>
    <lineage>
        <taxon>Eukaryota</taxon>
        <taxon>Viridiplantae</taxon>
        <taxon>Streptophyta</taxon>
        <taxon>Embryophyta</taxon>
        <taxon>Tracheophyta</taxon>
        <taxon>Spermatophyta</taxon>
        <taxon>Magnoliopsida</taxon>
        <taxon>eudicotyledons</taxon>
        <taxon>Gunneridae</taxon>
        <taxon>Pentapetalae</taxon>
        <taxon>rosids</taxon>
        <taxon>malvids</taxon>
        <taxon>Brassicales</taxon>
        <taxon>Brassicaceae</taxon>
        <taxon>Camelineae</taxon>
        <taxon>Arabidopsis</taxon>
    </lineage>
</organism>
<dbReference type="Proteomes" id="UP000008694">
    <property type="component" value="Unassembled WGS sequence"/>
</dbReference>
<accession>D7KK93</accession>
<feature type="signal peptide" evidence="2">
    <location>
        <begin position="1"/>
        <end position="21"/>
    </location>
</feature>
<dbReference type="EMBL" id="GL348713">
    <property type="protein sequence ID" value="EFH67381.1"/>
    <property type="molecule type" value="Genomic_DNA"/>
</dbReference>
<feature type="region of interest" description="Disordered" evidence="1">
    <location>
        <begin position="75"/>
        <end position="165"/>
    </location>
</feature>
<dbReference type="eggNOG" id="ENOG502RRI0">
    <property type="taxonomic scope" value="Eukaryota"/>
</dbReference>
<dbReference type="Gramene" id="Al_scaffold_0001_3555">
    <property type="protein sequence ID" value="Al_scaffold_0001_3555"/>
    <property type="gene ID" value="Al_scaffold_0001_3555"/>
</dbReference>
<keyword evidence="2" id="KW-0732">Signal</keyword>
<gene>
    <name evidence="3" type="ORF">ARALYDRAFT_681232</name>
</gene>
<dbReference type="HOGENOM" id="CLU_1613061_0_0_1"/>
<feature type="chain" id="PRO_5003101562" evidence="2">
    <location>
        <begin position="22"/>
        <end position="165"/>
    </location>
</feature>
<proteinExistence type="predicted"/>
<evidence type="ECO:0000313" key="4">
    <source>
        <dbReference type="Proteomes" id="UP000008694"/>
    </source>
</evidence>
<evidence type="ECO:0000313" key="3">
    <source>
        <dbReference type="EMBL" id="EFH67381.1"/>
    </source>
</evidence>
<keyword evidence="4" id="KW-1185">Reference proteome</keyword>
<evidence type="ECO:0000256" key="2">
    <source>
        <dbReference type="SAM" id="SignalP"/>
    </source>
</evidence>
<name>D7KK93_ARALL</name>
<sequence>MANQYFRIAFLLSLFLSLSYQSIRIEARVGKGCIGKCYRSPTPSPSMIDSEEQANKEQINLKRLTVSPIASASVKLTPPYASPSVRLTGTTPNASPSVRLSPPNPSPSVRLAGTPNPSPSVSLTPPNPSPSVRLAGTTPNGSPSLTPPNPSPSVVSPNASPSFHT</sequence>
<reference evidence="4" key="1">
    <citation type="journal article" date="2011" name="Nat. Genet.">
        <title>The Arabidopsis lyrata genome sequence and the basis of rapid genome size change.</title>
        <authorList>
            <person name="Hu T.T."/>
            <person name="Pattyn P."/>
            <person name="Bakker E.G."/>
            <person name="Cao J."/>
            <person name="Cheng J.-F."/>
            <person name="Clark R.M."/>
            <person name="Fahlgren N."/>
            <person name="Fawcett J.A."/>
            <person name="Grimwood J."/>
            <person name="Gundlach H."/>
            <person name="Haberer G."/>
            <person name="Hollister J.D."/>
            <person name="Ossowski S."/>
            <person name="Ottilar R.P."/>
            <person name="Salamov A.A."/>
            <person name="Schneeberger K."/>
            <person name="Spannagl M."/>
            <person name="Wang X."/>
            <person name="Yang L."/>
            <person name="Nasrallah M.E."/>
            <person name="Bergelson J."/>
            <person name="Carrington J.C."/>
            <person name="Gaut B.S."/>
            <person name="Schmutz J."/>
            <person name="Mayer K.F.X."/>
            <person name="Van de Peer Y."/>
            <person name="Grigoriev I.V."/>
            <person name="Nordborg M."/>
            <person name="Weigel D."/>
            <person name="Guo Y.-L."/>
        </authorList>
    </citation>
    <scope>NUCLEOTIDE SEQUENCE [LARGE SCALE GENOMIC DNA]</scope>
    <source>
        <strain evidence="4">cv. MN47</strain>
    </source>
</reference>
<dbReference type="AlphaFoldDB" id="D7KK93"/>
<evidence type="ECO:0000256" key="1">
    <source>
        <dbReference type="SAM" id="MobiDB-lite"/>
    </source>
</evidence>
<feature type="compositionally biased region" description="Polar residues" evidence="1">
    <location>
        <begin position="85"/>
        <end position="98"/>
    </location>
</feature>